<dbReference type="PROSITE" id="PS50935">
    <property type="entry name" value="SSB"/>
    <property type="match status" value="1"/>
</dbReference>
<reference evidence="6" key="1">
    <citation type="submission" date="2021-10" db="EMBL/GenBank/DDBJ databases">
        <title>Genome Sequence of The Candidatus Hydrogeosomobacter endosymbioticus, an Intracellular Bacterial Symbiont of the Anaerobic Ciliate GW7.</title>
        <authorList>
            <person name="Shiohama Y."/>
            <person name="Shinzato N."/>
        </authorList>
    </citation>
    <scope>NUCLEOTIDE SEQUENCE [LARGE SCALE GENOMIC DNA]</scope>
    <source>
        <strain evidence="6">200920</strain>
    </source>
</reference>
<evidence type="ECO:0000313" key="7">
    <source>
        <dbReference type="Proteomes" id="UP001320209"/>
    </source>
</evidence>
<keyword evidence="1 3" id="KW-0238">DNA-binding</keyword>
<evidence type="ECO:0000256" key="3">
    <source>
        <dbReference type="HAMAP-Rule" id="MF_00984"/>
    </source>
</evidence>
<dbReference type="Gene3D" id="2.40.50.140">
    <property type="entry name" value="Nucleic acid-binding proteins"/>
    <property type="match status" value="1"/>
</dbReference>
<evidence type="ECO:0000256" key="2">
    <source>
        <dbReference type="ARBA" id="ARBA00023172"/>
    </source>
</evidence>
<feature type="short sequence motif" description="Important for interaction with partner proteins" evidence="3">
    <location>
        <begin position="143"/>
        <end position="148"/>
    </location>
</feature>
<dbReference type="CDD" id="cd04496">
    <property type="entry name" value="SSB_OBF"/>
    <property type="match status" value="1"/>
</dbReference>
<evidence type="ECO:0000256" key="4">
    <source>
        <dbReference type="RuleBase" id="RU000524"/>
    </source>
</evidence>
<dbReference type="PANTHER" id="PTHR10302">
    <property type="entry name" value="SINGLE-STRANDED DNA-BINDING PROTEIN"/>
    <property type="match status" value="1"/>
</dbReference>
<dbReference type="PANTHER" id="PTHR10302:SF27">
    <property type="entry name" value="SINGLE-STRANDED DNA-BINDING PROTEIN"/>
    <property type="match status" value="1"/>
</dbReference>
<sequence>MASVNKVILVGNLGRDPEVRFAPEGGGKVVTLSVATSEQWKDRDSGEYKERTEWHRVVVFNAHFCDVCEKFLKKGSRIYVEGQLHTRKWKDLEGTENKIKEIVIRYKGEITILDRPGGGPVDGVKDEKQPFAPPAASAQDVFDDEIPF</sequence>
<evidence type="ECO:0000256" key="5">
    <source>
        <dbReference type="SAM" id="MobiDB-lite"/>
    </source>
</evidence>
<dbReference type="SUPFAM" id="SSF50249">
    <property type="entry name" value="Nucleic acid-binding proteins"/>
    <property type="match status" value="1"/>
</dbReference>
<dbReference type="NCBIfam" id="TIGR00621">
    <property type="entry name" value="ssb"/>
    <property type="match status" value="1"/>
</dbReference>
<keyword evidence="7" id="KW-1185">Reference proteome</keyword>
<dbReference type="InterPro" id="IPR011344">
    <property type="entry name" value="ssDNA-bd"/>
</dbReference>
<proteinExistence type="inferred from homology"/>
<dbReference type="Pfam" id="PF00436">
    <property type="entry name" value="SSB"/>
    <property type="match status" value="1"/>
</dbReference>
<dbReference type="InterPro" id="IPR012340">
    <property type="entry name" value="NA-bd_OB-fold"/>
</dbReference>
<dbReference type="EMBL" id="AP025225">
    <property type="protein sequence ID" value="BDB96188.1"/>
    <property type="molecule type" value="Genomic_DNA"/>
</dbReference>
<comment type="subunit">
    <text evidence="3">Homotetramer.</text>
</comment>
<protein>
    <recommendedName>
        <fullName evidence="3 4">Single-stranded DNA-binding protein</fullName>
        <shortName evidence="3">SSB</shortName>
    </recommendedName>
</protein>
<evidence type="ECO:0000313" key="6">
    <source>
        <dbReference type="EMBL" id="BDB96188.1"/>
    </source>
</evidence>
<name>A0ABN6L2Y1_9PROT</name>
<accession>A0ABN6L2Y1</accession>
<evidence type="ECO:0000256" key="1">
    <source>
        <dbReference type="ARBA" id="ARBA00023125"/>
    </source>
</evidence>
<keyword evidence="3" id="KW-0227">DNA damage</keyword>
<comment type="function">
    <text evidence="3">Plays an important role in DNA replication, recombination and repair. Binds to ssDNA and to an array of partner proteins to recruit them to their sites of action during DNA metabolism.</text>
</comment>
<dbReference type="GO" id="GO:0003677">
    <property type="term" value="F:DNA binding"/>
    <property type="evidence" value="ECO:0007669"/>
    <property type="project" value="UniProtKB-KW"/>
</dbReference>
<keyword evidence="3" id="KW-0234">DNA repair</keyword>
<dbReference type="RefSeq" id="WP_236865704.1">
    <property type="nucleotide sequence ID" value="NZ_AP025225.1"/>
</dbReference>
<feature type="DNA-binding region" evidence="3">
    <location>
        <begin position="54"/>
        <end position="60"/>
    </location>
</feature>
<organism evidence="6 7">
    <name type="scientific">Candidatus Hydrogenosomobacter endosymbioticus</name>
    <dbReference type="NCBI Taxonomy" id="2558174"/>
    <lineage>
        <taxon>Bacteria</taxon>
        <taxon>Pseudomonadati</taxon>
        <taxon>Pseudomonadota</taxon>
        <taxon>Alphaproteobacteria</taxon>
        <taxon>Holosporales</taxon>
        <taxon>Holosporaceae</taxon>
        <taxon>Candidatus Hydrogenosomobacter</taxon>
    </lineage>
</organism>
<dbReference type="HAMAP" id="MF_00984">
    <property type="entry name" value="SSB"/>
    <property type="match status" value="1"/>
</dbReference>
<gene>
    <name evidence="6" type="ORF">HYD_3210</name>
</gene>
<feature type="region of interest" description="Disordered" evidence="5">
    <location>
        <begin position="117"/>
        <end position="148"/>
    </location>
</feature>
<keyword evidence="3" id="KW-0235">DNA replication</keyword>
<dbReference type="InterPro" id="IPR000424">
    <property type="entry name" value="Primosome_PriB/ssb"/>
</dbReference>
<dbReference type="Proteomes" id="UP001320209">
    <property type="component" value="Chromosome"/>
</dbReference>
<keyword evidence="2 3" id="KW-0233">DNA recombination</keyword>